<evidence type="ECO:0000256" key="9">
    <source>
        <dbReference type="HAMAP-Rule" id="MF_00100"/>
    </source>
</evidence>
<dbReference type="RefSeq" id="WP_109921542.1">
    <property type="nucleotide sequence ID" value="NZ_QGLF01000003.1"/>
</dbReference>
<evidence type="ECO:0000256" key="10">
    <source>
        <dbReference type="RuleBase" id="RU000644"/>
    </source>
</evidence>
<dbReference type="InterPro" id="IPR053905">
    <property type="entry name" value="EF-G-like_DII"/>
</dbReference>
<dbReference type="EMBL" id="QGLF01000003">
    <property type="protein sequence ID" value="PWR20898.1"/>
    <property type="molecule type" value="Genomic_DNA"/>
</dbReference>
<dbReference type="Pfam" id="PF03144">
    <property type="entry name" value="GTP_EFTU_D2"/>
    <property type="match status" value="1"/>
</dbReference>
<dbReference type="CDD" id="cd03692">
    <property type="entry name" value="mtIF2_IVc"/>
    <property type="match status" value="1"/>
</dbReference>
<dbReference type="InterPro" id="IPR009000">
    <property type="entry name" value="Transl_B-barrel_sf"/>
</dbReference>
<gene>
    <name evidence="9" type="primary">infB</name>
    <name evidence="13" type="ORF">DKG75_12980</name>
</gene>
<dbReference type="FunFam" id="2.40.30.10:FF:000007">
    <property type="entry name" value="Translation initiation factor IF-2"/>
    <property type="match status" value="1"/>
</dbReference>
<dbReference type="Pfam" id="PF08364">
    <property type="entry name" value="IF2_assoc"/>
    <property type="match status" value="1"/>
</dbReference>
<reference evidence="14" key="1">
    <citation type="submission" date="2018-05" db="EMBL/GenBank/DDBJ databases">
        <title>Zavarzinia sp. HR-AS.</title>
        <authorList>
            <person name="Lee Y."/>
            <person name="Jeon C.O."/>
        </authorList>
    </citation>
    <scope>NUCLEOTIDE SEQUENCE [LARGE SCALE GENOMIC DNA]</scope>
    <source>
        <strain evidence="14">DSM 1231</strain>
    </source>
</reference>
<feature type="compositionally biased region" description="Low complexity" evidence="11">
    <location>
        <begin position="379"/>
        <end position="393"/>
    </location>
</feature>
<evidence type="ECO:0000256" key="6">
    <source>
        <dbReference type="ARBA" id="ARBA00022741"/>
    </source>
</evidence>
<evidence type="ECO:0000256" key="4">
    <source>
        <dbReference type="ARBA" id="ARBA00022490"/>
    </source>
</evidence>
<dbReference type="FunFam" id="3.40.50.300:FF:000019">
    <property type="entry name" value="Translation initiation factor IF-2"/>
    <property type="match status" value="1"/>
</dbReference>
<dbReference type="PROSITE" id="PS51722">
    <property type="entry name" value="G_TR_2"/>
    <property type="match status" value="1"/>
</dbReference>
<dbReference type="GO" id="GO:0003924">
    <property type="term" value="F:GTPase activity"/>
    <property type="evidence" value="ECO:0007669"/>
    <property type="project" value="UniProtKB-UniRule"/>
</dbReference>
<comment type="similarity">
    <text evidence="2 9 10">Belongs to the TRAFAC class translation factor GTPase superfamily. Classic translation factor GTPase family. IF-2 subfamily.</text>
</comment>
<dbReference type="Gene3D" id="3.40.50.10050">
    <property type="entry name" value="Translation initiation factor IF- 2, domain 3"/>
    <property type="match status" value="1"/>
</dbReference>
<dbReference type="FunFam" id="3.40.50.10050:FF:000001">
    <property type="entry name" value="Translation initiation factor IF-2"/>
    <property type="match status" value="1"/>
</dbReference>
<dbReference type="AlphaFoldDB" id="A0A317E1F8"/>
<dbReference type="OrthoDB" id="9811804at2"/>
<dbReference type="InterPro" id="IPR015760">
    <property type="entry name" value="TIF_IF2"/>
</dbReference>
<feature type="binding site" evidence="9">
    <location>
        <begin position="535"/>
        <end position="542"/>
    </location>
    <ligand>
        <name>GTP</name>
        <dbReference type="ChEBI" id="CHEBI:37565"/>
    </ligand>
</feature>
<feature type="binding site" evidence="9">
    <location>
        <begin position="582"/>
        <end position="586"/>
    </location>
    <ligand>
        <name>GTP</name>
        <dbReference type="ChEBI" id="CHEBI:37565"/>
    </ligand>
</feature>
<dbReference type="Pfam" id="PF22042">
    <property type="entry name" value="EF-G_D2"/>
    <property type="match status" value="1"/>
</dbReference>
<accession>A0A317E1F8</accession>
<evidence type="ECO:0000256" key="3">
    <source>
        <dbReference type="ARBA" id="ARBA00020675"/>
    </source>
</evidence>
<keyword evidence="5 9" id="KW-0396">Initiation factor</keyword>
<dbReference type="Pfam" id="PF00009">
    <property type="entry name" value="GTP_EFTU"/>
    <property type="match status" value="1"/>
</dbReference>
<sequence>MSDVKDNDDKKLSLGGSRTLQMKKPAGDAPGQVRQSFSHGRSKPVVVEHKRKRMVEPGHPAPAAAVAPAPARPATPPASPQAPAAQTSAVQTSAVQASAAPAPVVQAPVVQAPAAPAPAAQGPAAQTPAPAPAAAEPAPGPAADPRPARADAGLPRIIEATAPVVRPKILGEAPVRRPEAAPAAAPVVPAQPAQGPRMSPNQGAPAQVNRPGQPPRGGQGQGQQQQNRNAPQGQRPNPQAQTKGRVVLRSLSDEEKANRARALEGARVAEERARQIAEIEAKRRLIEEARQAEERAAAERRKAEEDARRKADDDARRKAEAEAARRLEQESATQRPAASAAAPAATTEAAGAEERRPARPGGLPRVLDEEERPRPKKPGAPVKAAPKAPVAKPGRTDDKRRSGKVNVSAAIEGEERQRSVASMRRRIEREKRQMRGQEEKLKVVRDVIVPEVITVQELANRMAERGADVIKQLMRLGVMATINQSIDADTAELVVTEFGHRFKRVAESDVEIGLEGEVDTDEALEPRAPVVTVMGHVDHGKTSLLDALRSTDVAAGEAGGITQHIGAYQVTLSSGQKITFLDTPGHEAFTAMRARGAKVTDIVVLVVAADDGIMPQTVEAIRHARAAGVPVVVAINKIDKADANPNKVRQALLQHEIVVEDLGGDVQAIEVSAKARIGLDKLEEAILLQAEILELRANPNREAAGVVIEAKLDRGRGPVATVLVQKGTLKVGDIFVAGSEWGKVRALLNDRGDQQQEAGPAVPVEVLGLTGTPSAGDDFQVVDSEARAREVTAFRQRRTKEQRAVGTARVSLEQMFSKIKEGQAKELPVVIKADVQGSLEAIVGSLSKLGNDEVAVRILHDAVGGITESDVTLAKASNAPIIAFNVRANKQAREMADHEGVEIRYYSIIYDLVDDVKAALSGLLAPTLKETFLGYASIRETFQITKSGKVAGCLITDGVVKRGAKVRIIRDNVVIHEGTLSSLRRFKDEVKEVKATYECGMAFDNYENFHVGDVVECFDIEEIARTL</sequence>
<organism evidence="13 14">
    <name type="scientific">Zavarzinia compransoris</name>
    <dbReference type="NCBI Taxonomy" id="1264899"/>
    <lineage>
        <taxon>Bacteria</taxon>
        <taxon>Pseudomonadati</taxon>
        <taxon>Pseudomonadota</taxon>
        <taxon>Alphaproteobacteria</taxon>
        <taxon>Rhodospirillales</taxon>
        <taxon>Zavarziniaceae</taxon>
        <taxon>Zavarzinia</taxon>
    </lineage>
</organism>
<dbReference type="CDD" id="cd03702">
    <property type="entry name" value="IF2_mtIF2_II"/>
    <property type="match status" value="1"/>
</dbReference>
<dbReference type="GO" id="GO:0005525">
    <property type="term" value="F:GTP binding"/>
    <property type="evidence" value="ECO:0007669"/>
    <property type="project" value="UniProtKB-KW"/>
</dbReference>
<dbReference type="InterPro" id="IPR000178">
    <property type="entry name" value="TF_IF2_bacterial-like"/>
</dbReference>
<protein>
    <recommendedName>
        <fullName evidence="3 9">Translation initiation factor IF-2</fullName>
    </recommendedName>
</protein>
<comment type="function">
    <text evidence="9 10">One of the essential components for the initiation of protein synthesis. Protects formylmethionyl-tRNA from spontaneous hydrolysis and promotes its binding to the 30S ribosomal subunits. Also involved in the hydrolysis of GTP during the formation of the 70S ribosomal complex.</text>
</comment>
<dbReference type="Gene3D" id="2.40.30.10">
    <property type="entry name" value="Translation factors"/>
    <property type="match status" value="2"/>
</dbReference>
<evidence type="ECO:0000313" key="14">
    <source>
        <dbReference type="Proteomes" id="UP000246077"/>
    </source>
</evidence>
<keyword evidence="14" id="KW-1185">Reference proteome</keyword>
<evidence type="ECO:0000313" key="13">
    <source>
        <dbReference type="EMBL" id="PWR20898.1"/>
    </source>
</evidence>
<dbReference type="HAMAP" id="MF_00100_B">
    <property type="entry name" value="IF_2_B"/>
    <property type="match status" value="1"/>
</dbReference>
<feature type="compositionally biased region" description="Basic and acidic residues" evidence="11">
    <location>
        <begin position="251"/>
        <end position="272"/>
    </location>
</feature>
<dbReference type="InterPro" id="IPR027417">
    <property type="entry name" value="P-loop_NTPase"/>
</dbReference>
<feature type="region of interest" description="Disordered" evidence="11">
    <location>
        <begin position="1"/>
        <end position="272"/>
    </location>
</feature>
<keyword evidence="8 9" id="KW-0342">GTP-binding</keyword>
<keyword evidence="6 9" id="KW-0547">Nucleotide-binding</keyword>
<dbReference type="Pfam" id="PF04760">
    <property type="entry name" value="IF2_N"/>
    <property type="match status" value="1"/>
</dbReference>
<evidence type="ECO:0000256" key="8">
    <source>
        <dbReference type="ARBA" id="ARBA00023134"/>
    </source>
</evidence>
<evidence type="ECO:0000256" key="5">
    <source>
        <dbReference type="ARBA" id="ARBA00022540"/>
    </source>
</evidence>
<keyword evidence="7 9" id="KW-0648">Protein biosynthesis</keyword>
<feature type="region of interest" description="Disordered" evidence="11">
    <location>
        <begin position="291"/>
        <end position="424"/>
    </location>
</feature>
<dbReference type="InterPro" id="IPR013575">
    <property type="entry name" value="IF2_assoc_dom_bac"/>
</dbReference>
<dbReference type="InterPro" id="IPR023115">
    <property type="entry name" value="TIF_IF2_dom3"/>
</dbReference>
<evidence type="ECO:0000259" key="12">
    <source>
        <dbReference type="PROSITE" id="PS51722"/>
    </source>
</evidence>
<evidence type="ECO:0000256" key="2">
    <source>
        <dbReference type="ARBA" id="ARBA00007733"/>
    </source>
</evidence>
<dbReference type="NCBIfam" id="TIGR00487">
    <property type="entry name" value="IF-2"/>
    <property type="match status" value="1"/>
</dbReference>
<dbReference type="InterPro" id="IPR044145">
    <property type="entry name" value="IF2_II"/>
</dbReference>
<feature type="compositionally biased region" description="Low complexity" evidence="11">
    <location>
        <begin position="222"/>
        <end position="241"/>
    </location>
</feature>
<feature type="compositionally biased region" description="Basic and acidic residues" evidence="11">
    <location>
        <begin position="1"/>
        <end position="12"/>
    </location>
</feature>
<name>A0A317E1F8_9PROT</name>
<feature type="compositionally biased region" description="Low complexity" evidence="11">
    <location>
        <begin position="330"/>
        <end position="350"/>
    </location>
</feature>
<feature type="binding site" evidence="9">
    <location>
        <begin position="636"/>
        <end position="639"/>
    </location>
    <ligand>
        <name>GTP</name>
        <dbReference type="ChEBI" id="CHEBI:37565"/>
    </ligand>
</feature>
<dbReference type="Pfam" id="PF11987">
    <property type="entry name" value="IF-2"/>
    <property type="match status" value="1"/>
</dbReference>
<dbReference type="PANTHER" id="PTHR43381:SF5">
    <property type="entry name" value="TR-TYPE G DOMAIN-CONTAINING PROTEIN"/>
    <property type="match status" value="1"/>
</dbReference>
<dbReference type="GO" id="GO:0005829">
    <property type="term" value="C:cytosol"/>
    <property type="evidence" value="ECO:0007669"/>
    <property type="project" value="TreeGrafter"/>
</dbReference>
<comment type="subcellular location">
    <subcellularLocation>
        <location evidence="1 9">Cytoplasm</location>
    </subcellularLocation>
</comment>
<dbReference type="InterPro" id="IPR006847">
    <property type="entry name" value="IF2_N"/>
</dbReference>
<comment type="caution">
    <text evidence="9">Lacks conserved residue(s) required for the propagation of feature annotation.</text>
</comment>
<feature type="domain" description="Tr-type G" evidence="12">
    <location>
        <begin position="526"/>
        <end position="694"/>
    </location>
</feature>
<feature type="compositionally biased region" description="Low complexity" evidence="11">
    <location>
        <begin position="81"/>
        <end position="137"/>
    </location>
</feature>
<dbReference type="FunFam" id="2.40.30.10:FF:000008">
    <property type="entry name" value="Translation initiation factor IF-2"/>
    <property type="match status" value="1"/>
</dbReference>
<dbReference type="Gene3D" id="3.40.50.300">
    <property type="entry name" value="P-loop containing nucleotide triphosphate hydrolases"/>
    <property type="match status" value="1"/>
</dbReference>
<evidence type="ECO:0000256" key="1">
    <source>
        <dbReference type="ARBA" id="ARBA00004496"/>
    </source>
</evidence>
<dbReference type="SUPFAM" id="SSF52540">
    <property type="entry name" value="P-loop containing nucleoside triphosphate hydrolases"/>
    <property type="match status" value="1"/>
</dbReference>
<dbReference type="SUPFAM" id="SSF52156">
    <property type="entry name" value="Initiation factor IF2/eIF5b, domain 3"/>
    <property type="match status" value="1"/>
</dbReference>
<dbReference type="GO" id="GO:0003743">
    <property type="term" value="F:translation initiation factor activity"/>
    <property type="evidence" value="ECO:0007669"/>
    <property type="project" value="UniProtKB-UniRule"/>
</dbReference>
<proteinExistence type="inferred from homology"/>
<feature type="compositionally biased region" description="Pro residues" evidence="11">
    <location>
        <begin position="70"/>
        <end position="80"/>
    </location>
</feature>
<evidence type="ECO:0000256" key="11">
    <source>
        <dbReference type="SAM" id="MobiDB-lite"/>
    </source>
</evidence>
<dbReference type="InterPro" id="IPR036925">
    <property type="entry name" value="TIF_IF2_dom3_sf"/>
</dbReference>
<keyword evidence="4 9" id="KW-0963">Cytoplasm</keyword>
<dbReference type="PANTHER" id="PTHR43381">
    <property type="entry name" value="TRANSLATION INITIATION FACTOR IF-2-RELATED"/>
    <property type="match status" value="1"/>
</dbReference>
<dbReference type="InterPro" id="IPR000795">
    <property type="entry name" value="T_Tr_GTP-bd_dom"/>
</dbReference>
<dbReference type="InterPro" id="IPR004161">
    <property type="entry name" value="EFTu-like_2"/>
</dbReference>
<comment type="caution">
    <text evidence="13">The sequence shown here is derived from an EMBL/GenBank/DDBJ whole genome shotgun (WGS) entry which is preliminary data.</text>
</comment>
<dbReference type="Proteomes" id="UP000246077">
    <property type="component" value="Unassembled WGS sequence"/>
</dbReference>
<dbReference type="InterPro" id="IPR005225">
    <property type="entry name" value="Small_GTP-bd"/>
</dbReference>
<dbReference type="SUPFAM" id="SSF50447">
    <property type="entry name" value="Translation proteins"/>
    <property type="match status" value="2"/>
</dbReference>
<dbReference type="CDD" id="cd01887">
    <property type="entry name" value="IF2_eIF5B"/>
    <property type="match status" value="1"/>
</dbReference>
<dbReference type="NCBIfam" id="TIGR00231">
    <property type="entry name" value="small_GTP"/>
    <property type="match status" value="1"/>
</dbReference>
<feature type="compositionally biased region" description="Low complexity" evidence="11">
    <location>
        <begin position="180"/>
        <end position="197"/>
    </location>
</feature>
<feature type="compositionally biased region" description="Basic and acidic residues" evidence="11">
    <location>
        <begin position="291"/>
        <end position="329"/>
    </location>
</feature>
<evidence type="ECO:0000256" key="7">
    <source>
        <dbReference type="ARBA" id="ARBA00022917"/>
    </source>
</evidence>